<protein>
    <submittedName>
        <fullName evidence="1">Uncharacterized protein</fullName>
    </submittedName>
</protein>
<gene>
    <name evidence="1" type="ORF">SAMN05443245_4659</name>
</gene>
<dbReference type="Proteomes" id="UP000183487">
    <property type="component" value="Unassembled WGS sequence"/>
</dbReference>
<dbReference type="OrthoDB" id="9112569at2"/>
<keyword evidence="2" id="KW-1185">Reference proteome</keyword>
<name>A0A1H1I5K9_9BURK</name>
<sequence length="99" mass="10716">MKAARKPAAERQIRIESAFEVELAVGASHVESMLHVASRTACIEDLVQSFVLRHGSIDLHRFLVALADRLDARGNSIGALAVRESATYGAVPIATHLRV</sequence>
<dbReference type="EMBL" id="FNKP01000002">
    <property type="protein sequence ID" value="SDR32646.1"/>
    <property type="molecule type" value="Genomic_DNA"/>
</dbReference>
<accession>A0A1H1I5K9</accession>
<proteinExistence type="predicted"/>
<reference evidence="2" key="1">
    <citation type="submission" date="2016-10" db="EMBL/GenBank/DDBJ databases">
        <authorList>
            <person name="Varghese N."/>
        </authorList>
    </citation>
    <scope>NUCLEOTIDE SEQUENCE [LARGE SCALE GENOMIC DNA]</scope>
    <source>
        <strain evidence="2">GAS106B</strain>
    </source>
</reference>
<evidence type="ECO:0000313" key="2">
    <source>
        <dbReference type="Proteomes" id="UP000183487"/>
    </source>
</evidence>
<evidence type="ECO:0000313" key="1">
    <source>
        <dbReference type="EMBL" id="SDR32646.1"/>
    </source>
</evidence>
<organism evidence="1 2">
    <name type="scientific">Paraburkholderia fungorum</name>
    <dbReference type="NCBI Taxonomy" id="134537"/>
    <lineage>
        <taxon>Bacteria</taxon>
        <taxon>Pseudomonadati</taxon>
        <taxon>Pseudomonadota</taxon>
        <taxon>Betaproteobacteria</taxon>
        <taxon>Burkholderiales</taxon>
        <taxon>Burkholderiaceae</taxon>
        <taxon>Paraburkholderia</taxon>
    </lineage>
</organism>
<dbReference type="AlphaFoldDB" id="A0A1H1I5K9"/>